<dbReference type="OrthoDB" id="5336565at2759"/>
<feature type="compositionally biased region" description="Low complexity" evidence="1">
    <location>
        <begin position="119"/>
        <end position="152"/>
    </location>
</feature>
<reference evidence="2 3" key="1">
    <citation type="submission" date="2016-07" db="EMBL/GenBank/DDBJ databases">
        <title>Comparative genomics of the entomopathogenic fungus Beauveria bassiana.</title>
        <authorList>
            <person name="Valero Jimenez C.A."/>
            <person name="Zwaan B.J."/>
            <person name="Van Kan J.A."/>
            <person name="Takken W."/>
            <person name="Debets A.J."/>
            <person name="Schoustra S.E."/>
            <person name="Koenraadt C.J."/>
        </authorList>
    </citation>
    <scope>NUCLEOTIDE SEQUENCE [LARGE SCALE GENOMIC DNA]</scope>
    <source>
        <strain evidence="2 3">ARSEF 8028</strain>
    </source>
</reference>
<gene>
    <name evidence="2" type="ORF">BB8028_0001g03640</name>
</gene>
<feature type="region of interest" description="Disordered" evidence="1">
    <location>
        <begin position="1"/>
        <end position="55"/>
    </location>
</feature>
<protein>
    <submittedName>
        <fullName evidence="2">Uncharacterized protein</fullName>
    </submittedName>
</protein>
<comment type="caution">
    <text evidence="2">The sequence shown here is derived from an EMBL/GenBank/DDBJ whole genome shotgun (WGS) entry which is preliminary data.</text>
</comment>
<dbReference type="Proteomes" id="UP000237441">
    <property type="component" value="Unassembled WGS sequence"/>
</dbReference>
<evidence type="ECO:0000256" key="1">
    <source>
        <dbReference type="SAM" id="MobiDB-lite"/>
    </source>
</evidence>
<dbReference type="AlphaFoldDB" id="A0A2S7XWK6"/>
<feature type="region of interest" description="Disordered" evidence="1">
    <location>
        <begin position="118"/>
        <end position="152"/>
    </location>
</feature>
<proteinExistence type="predicted"/>
<sequence length="295" mass="32996">MAQLRDRKRKRFDEPSSSDQRAKKAKPPIDHRQQGSSATKTRSRAVRKPSNFTPSFWDNLSKFWLTPRALRELDRRNNFNSVARPPTSAELRTTSLARFATRGGPDLCHLRGCLDPEDASAMSSSRSSTPSSRRTKSTKATSSQSKRSSAYTKNFEQDLIDNKIYPRGYWYPDDDLIPEPSNLDDIVQALSAPRDSLSPSSFPRSKFQKFALANDRVISETKVTSDIISTIRGDADIPSEGDLPFTNLDSITKGRTVDPVPDSYDGADPQAIHTKALFNSMLTTRQPHRADLSTT</sequence>
<accession>A0A2S7XWK6</accession>
<evidence type="ECO:0000313" key="2">
    <source>
        <dbReference type="EMBL" id="PQK08286.1"/>
    </source>
</evidence>
<feature type="compositionally biased region" description="Basic residues" evidence="1">
    <location>
        <begin position="1"/>
        <end position="10"/>
    </location>
</feature>
<name>A0A2S7XWK6_BEABA</name>
<evidence type="ECO:0000313" key="3">
    <source>
        <dbReference type="Proteomes" id="UP000237441"/>
    </source>
</evidence>
<dbReference type="EMBL" id="JRHA01000001">
    <property type="protein sequence ID" value="PQK08286.1"/>
    <property type="molecule type" value="Genomic_DNA"/>
</dbReference>
<organism evidence="2 3">
    <name type="scientific">Beauveria bassiana</name>
    <name type="common">White muscardine disease fungus</name>
    <name type="synonym">Tritirachium shiotae</name>
    <dbReference type="NCBI Taxonomy" id="176275"/>
    <lineage>
        <taxon>Eukaryota</taxon>
        <taxon>Fungi</taxon>
        <taxon>Dikarya</taxon>
        <taxon>Ascomycota</taxon>
        <taxon>Pezizomycotina</taxon>
        <taxon>Sordariomycetes</taxon>
        <taxon>Hypocreomycetidae</taxon>
        <taxon>Hypocreales</taxon>
        <taxon>Cordycipitaceae</taxon>
        <taxon>Beauveria</taxon>
    </lineage>
</organism>